<dbReference type="EMBL" id="MT144865">
    <property type="protein sequence ID" value="QJI00632.1"/>
    <property type="molecule type" value="Genomic_DNA"/>
</dbReference>
<reference evidence="1" key="1">
    <citation type="submission" date="2020-03" db="EMBL/GenBank/DDBJ databases">
        <title>The deep terrestrial virosphere.</title>
        <authorList>
            <person name="Holmfeldt K."/>
            <person name="Nilsson E."/>
            <person name="Simone D."/>
            <person name="Lopez-Fernandez M."/>
            <person name="Wu X."/>
            <person name="de Brujin I."/>
            <person name="Lundin D."/>
            <person name="Andersson A."/>
            <person name="Bertilsson S."/>
            <person name="Dopson M."/>
        </authorList>
    </citation>
    <scope>NUCLEOTIDE SEQUENCE</scope>
    <source>
        <strain evidence="3">MM415A00243</strain>
        <strain evidence="2">MM415B00422</strain>
        <strain evidence="1">TM448A06506</strain>
        <strain evidence="4">TM448B02010</strain>
    </source>
</reference>
<protein>
    <submittedName>
        <fullName evidence="1">Uncharacterized protein</fullName>
    </submittedName>
</protein>
<name>A0A6H2A5E7_9ZZZZ</name>
<accession>A0A6H2A5E7</accession>
<evidence type="ECO:0000313" key="1">
    <source>
        <dbReference type="EMBL" id="QJA55034.1"/>
    </source>
</evidence>
<gene>
    <name evidence="3" type="ORF">MM415A00243_0049</name>
    <name evidence="2" type="ORF">MM415B00422_0049</name>
    <name evidence="1" type="ORF">TM448A06506_0004</name>
    <name evidence="4" type="ORF">TM448B02010_0012</name>
</gene>
<evidence type="ECO:0000313" key="2">
    <source>
        <dbReference type="EMBL" id="QJA65287.1"/>
    </source>
</evidence>
<evidence type="ECO:0000313" key="3">
    <source>
        <dbReference type="EMBL" id="QJA83987.1"/>
    </source>
</evidence>
<evidence type="ECO:0000313" key="4">
    <source>
        <dbReference type="EMBL" id="QJI00632.1"/>
    </source>
</evidence>
<dbReference type="EMBL" id="MT141535">
    <property type="protein sequence ID" value="QJA65287.1"/>
    <property type="molecule type" value="Genomic_DNA"/>
</dbReference>
<proteinExistence type="predicted"/>
<dbReference type="EMBL" id="MT144561">
    <property type="protein sequence ID" value="QJA55034.1"/>
    <property type="molecule type" value="Genomic_DNA"/>
</dbReference>
<dbReference type="EMBL" id="MT142521">
    <property type="protein sequence ID" value="QJA83987.1"/>
    <property type="molecule type" value="Genomic_DNA"/>
</dbReference>
<organism evidence="1">
    <name type="scientific">viral metagenome</name>
    <dbReference type="NCBI Taxonomy" id="1070528"/>
    <lineage>
        <taxon>unclassified sequences</taxon>
        <taxon>metagenomes</taxon>
        <taxon>organismal metagenomes</taxon>
    </lineage>
</organism>
<dbReference type="AlphaFoldDB" id="A0A6H2A5E7"/>
<sequence length="69" mass="8309">MTTRRKPWGDEDERRRKSFRLLVLHYGSQAKAARELGTNEKNVSVWLHGDYRIGERWWAEISHRLEEVT</sequence>